<feature type="domain" description="UspA" evidence="5">
    <location>
        <begin position="7"/>
        <end position="138"/>
    </location>
</feature>
<keyword evidence="7" id="KW-1185">Reference proteome</keyword>
<organism evidence="6 7">
    <name type="scientific">Congregibacter brevis</name>
    <dbReference type="NCBI Taxonomy" id="3081201"/>
    <lineage>
        <taxon>Bacteria</taxon>
        <taxon>Pseudomonadati</taxon>
        <taxon>Pseudomonadota</taxon>
        <taxon>Gammaproteobacteria</taxon>
        <taxon>Cellvibrionales</taxon>
        <taxon>Halieaceae</taxon>
        <taxon>Congregibacter</taxon>
    </lineage>
</organism>
<evidence type="ECO:0000256" key="3">
    <source>
        <dbReference type="ARBA" id="ARBA00022490"/>
    </source>
</evidence>
<keyword evidence="3" id="KW-0963">Cytoplasm</keyword>
<dbReference type="InterPro" id="IPR006016">
    <property type="entry name" value="UspA"/>
</dbReference>
<dbReference type="CDD" id="cd00293">
    <property type="entry name" value="USP-like"/>
    <property type="match status" value="1"/>
</dbReference>
<protein>
    <submittedName>
        <fullName evidence="6">Universal stress protein</fullName>
    </submittedName>
</protein>
<reference evidence="6 7" key="1">
    <citation type="submission" date="2023-10" db="EMBL/GenBank/DDBJ databases">
        <title>Two novel species belonging to the OM43/NOR5 clade.</title>
        <authorList>
            <person name="Park M."/>
        </authorList>
    </citation>
    <scope>NUCLEOTIDE SEQUENCE [LARGE SCALE GENOMIC DNA]</scope>
    <source>
        <strain evidence="6 7">IMCC45268</strain>
    </source>
</reference>
<dbReference type="Proteomes" id="UP001626549">
    <property type="component" value="Chromosome"/>
</dbReference>
<gene>
    <name evidence="6" type="ORF">R0137_09490</name>
</gene>
<evidence type="ECO:0000256" key="1">
    <source>
        <dbReference type="ARBA" id="ARBA00004496"/>
    </source>
</evidence>
<feature type="domain" description="UspA" evidence="5">
    <location>
        <begin position="169"/>
        <end position="303"/>
    </location>
</feature>
<dbReference type="PANTHER" id="PTHR47892">
    <property type="entry name" value="UNIVERSAL STRESS PROTEIN E"/>
    <property type="match status" value="1"/>
</dbReference>
<evidence type="ECO:0000259" key="5">
    <source>
        <dbReference type="Pfam" id="PF00582"/>
    </source>
</evidence>
<accession>A0ABZ0I7J8</accession>
<comment type="similarity">
    <text evidence="2">Belongs to the universal stress protein A family.</text>
</comment>
<dbReference type="Gene3D" id="3.40.50.12370">
    <property type="match status" value="1"/>
</dbReference>
<dbReference type="PANTHER" id="PTHR47892:SF1">
    <property type="entry name" value="UNIVERSAL STRESS PROTEIN E"/>
    <property type="match status" value="1"/>
</dbReference>
<name>A0ABZ0I7J8_9GAMM</name>
<dbReference type="EMBL" id="CP136865">
    <property type="protein sequence ID" value="WOJ95488.1"/>
    <property type="molecule type" value="Genomic_DNA"/>
</dbReference>
<comment type="subcellular location">
    <subcellularLocation>
        <location evidence="1">Cytoplasm</location>
    </subcellularLocation>
</comment>
<dbReference type="SUPFAM" id="SSF52402">
    <property type="entry name" value="Adenine nucleotide alpha hydrolases-like"/>
    <property type="match status" value="2"/>
</dbReference>
<dbReference type="RefSeq" id="WP_407326186.1">
    <property type="nucleotide sequence ID" value="NZ_CP136865.1"/>
</dbReference>
<comment type="function">
    <text evidence="4">Required for resistance to DNA-damaging agents.</text>
</comment>
<evidence type="ECO:0000256" key="2">
    <source>
        <dbReference type="ARBA" id="ARBA00008791"/>
    </source>
</evidence>
<evidence type="ECO:0000256" key="4">
    <source>
        <dbReference type="ARBA" id="ARBA00037131"/>
    </source>
</evidence>
<dbReference type="Pfam" id="PF00582">
    <property type="entry name" value="Usp"/>
    <property type="match status" value="2"/>
</dbReference>
<evidence type="ECO:0000313" key="6">
    <source>
        <dbReference type="EMBL" id="WOJ95488.1"/>
    </source>
</evidence>
<proteinExistence type="inferred from homology"/>
<evidence type="ECO:0000313" key="7">
    <source>
        <dbReference type="Proteomes" id="UP001626549"/>
    </source>
</evidence>
<sequence length="317" mass="34612">MKQFRDILVYAESDDQACLEQVVAVARAHGAAITVCEVVEPAPEMQDSRGVIERVSKLRWSRAFQRLRRICDLFASHTVIDYSVFTGVPFVTITEQVVQQDFDLIVHISEPVQMASGIGLNATGMHLMRKCPCTVWALHPMREAHSKDVVLALDREIASGTRAAEAFSMTLAEAALGLAQTRDGDVHVLHAWQPYGAELLDDAALELSDSEQQVYRKQQQSDSEQWFKRIVQRIESIAEDPLRVKAHHVEGMAVPTVEGLVKHTDAGMLVLGTVGTSANPGVLIGATTESILAGGSIPVLALKPPGFVSPLMLARQS</sequence>